<sequence>MSQKDTSVSVDDKRADSTIHDPSASREPLLSASLTSAKSLVLLQLLSRLITFTLNNALLRFASPEVFGTAAIQFDLVGSTLLFLSREGVRGALLRSGNASVKSENEAGSKIKEKDAIDKDKQTTDLSVNARQLSLNLSLIPLGLFILLGCTIVPTYIYSSSRLTTSQPFFLPSLLLHVAGYLIELLSEPYYVQLQTDLILGVRVRAEGSAVVAKAVVTFGSVWFLGERHALLAFGLGQLAYGGFILGVFVHHFGLRRAARMWIPKKVSGSLLGTYVYFDQSSFALAKAMTLQSVVKHFLTEGDRMVVSRISPLEDQGAYAIATNYGSLVARIVFQPVEETARLYFARSLSARNERGKPSESTSTSVSVSDSDVEIALTMLGTLLRLSAHLAVLLPALGPPFIPTVLSILLPSAKWSGERARTPGRLLAIYTIYLPLMSANGVLEAFFAATANARELGRQSRSMFAFSIVFLMFVGAYVRLGGGRPEEGLLWGNVVNMMCRIVFALDHATRWFRLRGEGKTDTLSPSGLMPGVKVILVAITTGLAVRLSERLLIAGQVQRSKLDLRSTCGHVLVGLAAGGSCVVACFFSERKSVVAALRTLKRRKID</sequence>
<feature type="transmembrane region" description="Helical" evidence="10">
    <location>
        <begin position="388"/>
        <end position="410"/>
    </location>
</feature>
<feature type="transmembrane region" description="Helical" evidence="10">
    <location>
        <begin position="567"/>
        <end position="588"/>
    </location>
</feature>
<feature type="transmembrane region" description="Helical" evidence="10">
    <location>
        <begin position="430"/>
        <end position="451"/>
    </location>
</feature>
<evidence type="ECO:0000256" key="2">
    <source>
        <dbReference type="ARBA" id="ARBA00004922"/>
    </source>
</evidence>
<dbReference type="PANTHER" id="PTHR13117">
    <property type="entry name" value="ENDOPLASMIC RETICULUM MULTISPAN TRANSMEMBRANE PROTEIN-RELATED"/>
    <property type="match status" value="1"/>
</dbReference>
<name>A0A0F7SQU1_PHARH</name>
<feature type="compositionally biased region" description="Basic and acidic residues" evidence="11">
    <location>
        <begin position="10"/>
        <end position="19"/>
    </location>
</feature>
<evidence type="ECO:0000256" key="9">
    <source>
        <dbReference type="ARBA" id="ARBA00045912"/>
    </source>
</evidence>
<evidence type="ECO:0000256" key="6">
    <source>
        <dbReference type="ARBA" id="ARBA00022989"/>
    </source>
</evidence>
<protein>
    <recommendedName>
        <fullName evidence="8 10">Man(5)GlcNAc(2)-PP-dolichol translocation protein RFT1</fullName>
    </recommendedName>
</protein>
<evidence type="ECO:0000256" key="5">
    <source>
        <dbReference type="ARBA" id="ARBA00022824"/>
    </source>
</evidence>
<feature type="transmembrane region" description="Helical" evidence="10">
    <location>
        <begin position="208"/>
        <end position="226"/>
    </location>
</feature>
<dbReference type="GO" id="GO:0034203">
    <property type="term" value="P:glycolipid translocation"/>
    <property type="evidence" value="ECO:0007669"/>
    <property type="project" value="TreeGrafter"/>
</dbReference>
<dbReference type="PANTHER" id="PTHR13117:SF5">
    <property type="entry name" value="PROTEIN RFT1 HOMOLOG"/>
    <property type="match status" value="1"/>
</dbReference>
<reference evidence="12" key="1">
    <citation type="submission" date="2014-08" db="EMBL/GenBank/DDBJ databases">
        <authorList>
            <person name="Sharma Rahul"/>
            <person name="Thines Marco"/>
        </authorList>
    </citation>
    <scope>NUCLEOTIDE SEQUENCE</scope>
</reference>
<accession>A0A0F7SQU1</accession>
<organism evidence="12">
    <name type="scientific">Phaffia rhodozyma</name>
    <name type="common">Yeast</name>
    <name type="synonym">Xanthophyllomyces dendrorhous</name>
    <dbReference type="NCBI Taxonomy" id="264483"/>
    <lineage>
        <taxon>Eukaryota</taxon>
        <taxon>Fungi</taxon>
        <taxon>Dikarya</taxon>
        <taxon>Basidiomycota</taxon>
        <taxon>Agaricomycotina</taxon>
        <taxon>Tremellomycetes</taxon>
        <taxon>Cystofilobasidiales</taxon>
        <taxon>Mrakiaceae</taxon>
        <taxon>Phaffia</taxon>
    </lineage>
</organism>
<feature type="transmembrane region" description="Helical" evidence="10">
    <location>
        <begin position="137"/>
        <end position="157"/>
    </location>
</feature>
<keyword evidence="10" id="KW-0813">Transport</keyword>
<comment type="function">
    <text evidence="9 10">Intramembrane glycolipid transporter that operates in the biosynthetic pathway of dolichol-linked oligosaccharides, the glycan precursors employed in protein asparagine (N)-glycosylation. The sequential addition of sugars to dolichol pyrophosphate produces dolichol-linked oligosaccharides containing fourteen sugars, including two GlcNAcs, nine mannoses and three glucoses. Once assembled, the oligosaccharide is transferred from the lipid to nascent proteins by oligosaccharyltransferases. The assembly of dolichol-linked oligosaccharides begins on the cytosolic side of the endoplasmic reticulum membrane and finishes in its lumen. RFT1 could mediate the translocation of the cytosolically oriented intermediate DolPP-GlcNAc2Man5, produced by ALG11, into the ER lumen where dolichol-linked oligosaccharides assembly continues. However, the intramembrane lipid transporter activity could not be confirmed in vitro.</text>
</comment>
<feature type="transmembrane region" description="Helical" evidence="10">
    <location>
        <begin position="232"/>
        <end position="255"/>
    </location>
</feature>
<evidence type="ECO:0000256" key="11">
    <source>
        <dbReference type="SAM" id="MobiDB-lite"/>
    </source>
</evidence>
<keyword evidence="6 10" id="KW-1133">Transmembrane helix</keyword>
<dbReference type="Pfam" id="PF04506">
    <property type="entry name" value="Rft-1"/>
    <property type="match status" value="1"/>
</dbReference>
<evidence type="ECO:0000313" key="12">
    <source>
        <dbReference type="EMBL" id="CED83069.1"/>
    </source>
</evidence>
<evidence type="ECO:0000256" key="7">
    <source>
        <dbReference type="ARBA" id="ARBA00023136"/>
    </source>
</evidence>
<keyword evidence="5 10" id="KW-0256">Endoplasmic reticulum</keyword>
<comment type="pathway">
    <text evidence="2">Protein modification; protein glycosylation.</text>
</comment>
<evidence type="ECO:0000256" key="1">
    <source>
        <dbReference type="ARBA" id="ARBA00004477"/>
    </source>
</evidence>
<feature type="region of interest" description="Disordered" evidence="11">
    <location>
        <begin position="1"/>
        <end position="24"/>
    </location>
</feature>
<dbReference type="EMBL" id="LN483142">
    <property type="protein sequence ID" value="CED83069.1"/>
    <property type="molecule type" value="Genomic_DNA"/>
</dbReference>
<dbReference type="InterPro" id="IPR007594">
    <property type="entry name" value="RFT1"/>
</dbReference>
<comment type="similarity">
    <text evidence="3 10">Belongs to the RFT1 family.</text>
</comment>
<dbReference type="GO" id="GO:0006488">
    <property type="term" value="P:dolichol-linked oligosaccharide biosynthetic process"/>
    <property type="evidence" value="ECO:0007669"/>
    <property type="project" value="InterPro"/>
</dbReference>
<dbReference type="AlphaFoldDB" id="A0A0F7SQU1"/>
<proteinExistence type="inferred from homology"/>
<evidence type="ECO:0000256" key="3">
    <source>
        <dbReference type="ARBA" id="ARBA00010288"/>
    </source>
</evidence>
<keyword evidence="7 10" id="KW-0472">Membrane</keyword>
<evidence type="ECO:0000256" key="8">
    <source>
        <dbReference type="ARBA" id="ARBA00044793"/>
    </source>
</evidence>
<feature type="transmembrane region" description="Helical" evidence="10">
    <location>
        <begin position="463"/>
        <end position="482"/>
    </location>
</feature>
<evidence type="ECO:0000256" key="10">
    <source>
        <dbReference type="RuleBase" id="RU365067"/>
    </source>
</evidence>
<keyword evidence="4 10" id="KW-0812">Transmembrane</keyword>
<comment type="subcellular location">
    <subcellularLocation>
        <location evidence="1 10">Endoplasmic reticulum membrane</location>
        <topology evidence="1 10">Multi-pass membrane protein</topology>
    </subcellularLocation>
</comment>
<comment type="caution">
    <text evidence="10">Lacks conserved residue(s) required for the propagation of feature annotation.</text>
</comment>
<evidence type="ECO:0000256" key="4">
    <source>
        <dbReference type="ARBA" id="ARBA00022692"/>
    </source>
</evidence>
<dbReference type="GO" id="GO:0005789">
    <property type="term" value="C:endoplasmic reticulum membrane"/>
    <property type="evidence" value="ECO:0007669"/>
    <property type="project" value="UniProtKB-SubCell"/>
</dbReference>
<feature type="transmembrane region" description="Helical" evidence="10">
    <location>
        <begin position="169"/>
        <end position="187"/>
    </location>
</feature>